<evidence type="ECO:0000313" key="2">
    <source>
        <dbReference type="Proteomes" id="UP000676325"/>
    </source>
</evidence>
<proteinExistence type="predicted"/>
<keyword evidence="2" id="KW-1185">Reference proteome</keyword>
<dbReference type="Proteomes" id="UP000676325">
    <property type="component" value="Unassembled WGS sequence"/>
</dbReference>
<evidence type="ECO:0000313" key="1">
    <source>
        <dbReference type="EMBL" id="MBR7825764.1"/>
    </source>
</evidence>
<name>A0A941IG58_9ACTN</name>
<comment type="caution">
    <text evidence="1">The sequence shown here is derived from an EMBL/GenBank/DDBJ whole genome shotgun (WGS) entry which is preliminary data.</text>
</comment>
<organism evidence="1 2">
    <name type="scientific">Actinospica acidithermotolerans</name>
    <dbReference type="NCBI Taxonomy" id="2828514"/>
    <lineage>
        <taxon>Bacteria</taxon>
        <taxon>Bacillati</taxon>
        <taxon>Actinomycetota</taxon>
        <taxon>Actinomycetes</taxon>
        <taxon>Catenulisporales</taxon>
        <taxon>Actinospicaceae</taxon>
        <taxon>Actinospica</taxon>
    </lineage>
</organism>
<feature type="non-terminal residue" evidence="1">
    <location>
        <position position="629"/>
    </location>
</feature>
<accession>A0A941IG58</accession>
<dbReference type="SUPFAM" id="SSF52540">
    <property type="entry name" value="P-loop containing nucleoside triphosphate hydrolases"/>
    <property type="match status" value="1"/>
</dbReference>
<dbReference type="Gene3D" id="3.40.50.300">
    <property type="entry name" value="P-loop containing nucleotide triphosphate hydrolases"/>
    <property type="match status" value="1"/>
</dbReference>
<dbReference type="InterPro" id="IPR027417">
    <property type="entry name" value="P-loop_NTPase"/>
</dbReference>
<dbReference type="RefSeq" id="WP_212516919.1">
    <property type="nucleotide sequence ID" value="NZ_JAGSOH010000009.1"/>
</dbReference>
<dbReference type="EMBL" id="JAGSOH010000009">
    <property type="protein sequence ID" value="MBR7825764.1"/>
    <property type="molecule type" value="Genomic_DNA"/>
</dbReference>
<reference evidence="1" key="1">
    <citation type="submission" date="2021-04" db="EMBL/GenBank/DDBJ databases">
        <title>Genome based classification of Actinospica acidithermotolerans sp. nov., an actinobacterium isolated from an Indonesian hot spring.</title>
        <authorList>
            <person name="Kusuma A.B."/>
            <person name="Putra K.E."/>
            <person name="Nafisah S."/>
            <person name="Loh J."/>
            <person name="Nouioui I."/>
            <person name="Goodfellow M."/>
        </authorList>
    </citation>
    <scope>NUCLEOTIDE SEQUENCE</scope>
    <source>
        <strain evidence="1">MGRD01-02</strain>
    </source>
</reference>
<sequence>MLDAPGDFFAARYVSGPSSDAAETAGDVLLPGRDITDYDHEPAAVPLLQLRPTGGLLLLGEPGMGKTRALENLTAAWMESGLIASAPVRIDLDTVTGDTSFEARVAKRLTRRLTRESEPVDPDTPPVLCVLDNVDRCGLRPAQLVESLTDLLDTISARLCLVLACRTTDWPPPRRENPSTEATSAEAALGERLPGFTTRHLLPLSPREVAELALARKLDPEVFLREVHRVAAMPLACIPQTAQMLADRFADSGKLTNDPLELFETALLELARDPDPDRAGGPPRGTTRPAGLAAHRLAVSARIAAWTTLCERPSIQTTDALGEDGDLSLVEFLGQEPFPHEERPGLEQVHDALSSTIFTGRGPYRRILRHPTFAAFLTARFLTDQKIGQDRLRHILLGPGEVTTVRPLLRDTAAWLVACDPQAYGWIMDADLETVAAYPYAMASAKLRPLLADGLLTLGGQEALRSYKLSGYALSSLEHPGLEHQLRTALTQGPPGRTRIATEIALATGSTGVLDELALAARDKAQPPDVRVAAVRTIGSLDPTGAATRLRPVLLESGEHLPDELRGALLDALWPGALSADELAQAMTRERSPRVFGLYALFIHQLPDMLDDADLPAILRWAAGRTPRP</sequence>
<protein>
    <submittedName>
        <fullName evidence="1">Uncharacterized protein</fullName>
    </submittedName>
</protein>
<dbReference type="AlphaFoldDB" id="A0A941IG58"/>
<gene>
    <name evidence="1" type="ORF">KDK95_05550</name>
</gene>